<protein>
    <submittedName>
        <fullName evidence="1">Conjugative transposon protein TraN</fullName>
    </submittedName>
</protein>
<sequence>MKFMMKIKLIRMKRNRVMWKTLNLFWTILMFGQGGISQIAGNDSIISNSAMSSTYLRTIEIEPHPFILPIAKASVRGSYPIELSYSKTTHIIFPSKIQDFDAGSDVVIATVPEKLLNVLRVKSDAKGFSGETNMTVFTDDGGLFSFLIRYNDNPEVFNINISNNIAADNQATHSLGIGQSSNNSPNTYLMEEGGYLEQSLIASSLEVLVRKDFIRQLGARKSDMNVLLKGIFLDENNVLYLKLNMKNKSLMPYQIDFIKVFVRDKNHIKRMAAQDNEISVLMDYPMSITHLNGLQNLEKVIAIPNCTLADGKTMEIEIYEKAGGRHLKFQLGNDTLLKVKRL</sequence>
<reference evidence="1 2" key="1">
    <citation type="submission" date="2019-10" db="EMBL/GenBank/DDBJ databases">
        <title>Draft Genome Sequence of Cytophagaceae sp. SJW1-29.</title>
        <authorList>
            <person name="Choi A."/>
        </authorList>
    </citation>
    <scope>NUCLEOTIDE SEQUENCE [LARGE SCALE GENOMIC DNA]</scope>
    <source>
        <strain evidence="1 2">SJW1-29</strain>
    </source>
</reference>
<gene>
    <name evidence="1" type="primary">traN</name>
    <name evidence="1" type="ORF">GBK04_29695</name>
</gene>
<evidence type="ECO:0000313" key="2">
    <source>
        <dbReference type="Proteomes" id="UP000479293"/>
    </source>
</evidence>
<dbReference type="InterPro" id="IPR022298">
    <property type="entry name" value="Conjug_transposon_TraN"/>
</dbReference>
<keyword evidence="2" id="KW-1185">Reference proteome</keyword>
<dbReference type="Pfam" id="PF13595">
    <property type="entry name" value="DUF4138"/>
    <property type="match status" value="1"/>
</dbReference>
<organism evidence="1 2">
    <name type="scientific">Salmonirosea aquatica</name>
    <dbReference type="NCBI Taxonomy" id="2654236"/>
    <lineage>
        <taxon>Bacteria</taxon>
        <taxon>Pseudomonadati</taxon>
        <taxon>Bacteroidota</taxon>
        <taxon>Cytophagia</taxon>
        <taxon>Cytophagales</taxon>
        <taxon>Spirosomataceae</taxon>
        <taxon>Salmonirosea</taxon>
    </lineage>
</organism>
<accession>A0A7C9FG64</accession>
<proteinExistence type="predicted"/>
<dbReference type="AlphaFoldDB" id="A0A7C9FG64"/>
<evidence type="ECO:0000313" key="1">
    <source>
        <dbReference type="EMBL" id="MPR37387.1"/>
    </source>
</evidence>
<name>A0A7C9FG64_9BACT</name>
<dbReference type="Proteomes" id="UP000479293">
    <property type="component" value="Unassembled WGS sequence"/>
</dbReference>
<comment type="caution">
    <text evidence="1">The sequence shown here is derived from an EMBL/GenBank/DDBJ whole genome shotgun (WGS) entry which is preliminary data.</text>
</comment>
<dbReference type="NCBIfam" id="TIGR03780">
    <property type="entry name" value="Bac_Flav_CT_N"/>
    <property type="match status" value="1"/>
</dbReference>
<dbReference type="EMBL" id="WHLY01000004">
    <property type="protein sequence ID" value="MPR37387.1"/>
    <property type="molecule type" value="Genomic_DNA"/>
</dbReference>